<protein>
    <submittedName>
        <fullName evidence="2">FkbM family methyltransferase</fullName>
    </submittedName>
</protein>
<reference evidence="2 3" key="1">
    <citation type="submission" date="2018-08" db="EMBL/GenBank/DDBJ databases">
        <title>The draft genome squence of Brumimicrobium sp. N62.</title>
        <authorList>
            <person name="Du Z.-J."/>
            <person name="Luo H.-R."/>
        </authorList>
    </citation>
    <scope>NUCLEOTIDE SEQUENCE [LARGE SCALE GENOMIC DNA]</scope>
    <source>
        <strain evidence="2 3">N62</strain>
    </source>
</reference>
<gene>
    <name evidence="2" type="ORF">DXU93_09455</name>
</gene>
<dbReference type="RefSeq" id="WP_116881042.1">
    <property type="nucleotide sequence ID" value="NZ_QURB01000005.1"/>
</dbReference>
<dbReference type="InterPro" id="IPR006342">
    <property type="entry name" value="FkbM_mtfrase"/>
</dbReference>
<dbReference type="NCBIfam" id="TIGR01444">
    <property type="entry name" value="fkbM_fam"/>
    <property type="match status" value="1"/>
</dbReference>
<dbReference type="Proteomes" id="UP000257127">
    <property type="component" value="Unassembled WGS sequence"/>
</dbReference>
<proteinExistence type="predicted"/>
<dbReference type="EMBL" id="QURB01000005">
    <property type="protein sequence ID" value="RFC54202.1"/>
    <property type="molecule type" value="Genomic_DNA"/>
</dbReference>
<name>A0A3E1EXE6_9FLAO</name>
<comment type="caution">
    <text evidence="2">The sequence shown here is derived from an EMBL/GenBank/DDBJ whole genome shotgun (WGS) entry which is preliminary data.</text>
</comment>
<dbReference type="AlphaFoldDB" id="A0A3E1EXE6"/>
<dbReference type="InterPro" id="IPR029063">
    <property type="entry name" value="SAM-dependent_MTases_sf"/>
</dbReference>
<evidence type="ECO:0000259" key="1">
    <source>
        <dbReference type="Pfam" id="PF05050"/>
    </source>
</evidence>
<organism evidence="2 3">
    <name type="scientific">Brumimicrobium aurantiacum</name>
    <dbReference type="NCBI Taxonomy" id="1737063"/>
    <lineage>
        <taxon>Bacteria</taxon>
        <taxon>Pseudomonadati</taxon>
        <taxon>Bacteroidota</taxon>
        <taxon>Flavobacteriia</taxon>
        <taxon>Flavobacteriales</taxon>
        <taxon>Crocinitomicaceae</taxon>
        <taxon>Brumimicrobium</taxon>
    </lineage>
</organism>
<dbReference type="InterPro" id="IPR052514">
    <property type="entry name" value="SAM-dependent_MTase"/>
</dbReference>
<sequence>MKLLIAKFFRVVFKIPVLKPMFFGFHQRVFKPYNLFKNLVCEVEHDGLKLKLKIDDWIQEKIYFTGEYEKAELNVLRQYLKKGGVFLDVGANLGWYSLHASKMVGENGKIISFEPFSTNYSALKTHVSINSIHNIVVERKAVGNALGTLTMYNDEQEGNLGMVTAKFVENAKKELVDVITIDNYVEQHTLRTVNFIKIDTEGFELATLEGMRKTLQNFSPKILIEILDDVAGEDNYQKVHEFLYDLGYHKFYISDEGIISSAPTCIHRKNYLFIKEKL</sequence>
<dbReference type="GO" id="GO:0008168">
    <property type="term" value="F:methyltransferase activity"/>
    <property type="evidence" value="ECO:0007669"/>
    <property type="project" value="UniProtKB-KW"/>
</dbReference>
<feature type="domain" description="Methyltransferase FkbM" evidence="1">
    <location>
        <begin position="88"/>
        <end position="249"/>
    </location>
</feature>
<accession>A0A3E1EXE6</accession>
<dbReference type="PANTHER" id="PTHR34203">
    <property type="entry name" value="METHYLTRANSFERASE, FKBM FAMILY PROTEIN"/>
    <property type="match status" value="1"/>
</dbReference>
<dbReference type="OrthoDB" id="9812600at2"/>
<dbReference type="Pfam" id="PF05050">
    <property type="entry name" value="Methyltransf_21"/>
    <property type="match status" value="1"/>
</dbReference>
<dbReference type="Gene3D" id="3.40.50.150">
    <property type="entry name" value="Vaccinia Virus protein VP39"/>
    <property type="match status" value="1"/>
</dbReference>
<dbReference type="PANTHER" id="PTHR34203:SF15">
    <property type="entry name" value="SLL1173 PROTEIN"/>
    <property type="match status" value="1"/>
</dbReference>
<keyword evidence="3" id="KW-1185">Reference proteome</keyword>
<keyword evidence="2" id="KW-0808">Transferase</keyword>
<evidence type="ECO:0000313" key="3">
    <source>
        <dbReference type="Proteomes" id="UP000257127"/>
    </source>
</evidence>
<dbReference type="SUPFAM" id="SSF53335">
    <property type="entry name" value="S-adenosyl-L-methionine-dependent methyltransferases"/>
    <property type="match status" value="1"/>
</dbReference>
<keyword evidence="2" id="KW-0489">Methyltransferase</keyword>
<evidence type="ECO:0000313" key="2">
    <source>
        <dbReference type="EMBL" id="RFC54202.1"/>
    </source>
</evidence>
<dbReference type="GO" id="GO:0032259">
    <property type="term" value="P:methylation"/>
    <property type="evidence" value="ECO:0007669"/>
    <property type="project" value="UniProtKB-KW"/>
</dbReference>